<sequence>MPASASSAVQTKGIYHGLPVFPESIKGLTAIVTGANGISGDHMIRVLAESPERWTTIYAMSRRPPAVPRKWKTKVHHIPLDFLNSSPEELAETMKKHGVKADYIFFFAYVQTEPKEGGGALLRRFLDALKQAAITPKRFMLQTGAKNYGIHLGPTINPQHESDPRVTLEPNFYYPQEDMLFEYCRQTGAGWNVVRPSYILGAVKDAAMNLAYPLGVFAAVQSYLGKPLVYPGDITSFHAVVDLSTAMMNAYIEEWAVLDPKAANEAFNASDGSPFSFGKFWIQLAKWYGVGCELPDENVAYNTMQTAYEPPPRGFGPRGTHRYRYTLTEWAGQPEVQVAWKALMKEYNLESDPISNEQDRARIFGFADSALLGVTALQFNMDKAHKLGFFGTVDTVESMRKVLEEFADLKMLPPLPKPKSVSL</sequence>
<dbReference type="KEGG" id="ure:UREG_01681"/>
<evidence type="ECO:0000259" key="1">
    <source>
        <dbReference type="Pfam" id="PF22917"/>
    </source>
</evidence>
<name>C4JJ74_UNCRE</name>
<dbReference type="Proteomes" id="UP000002058">
    <property type="component" value="Unassembled WGS sequence"/>
</dbReference>
<dbReference type="InterPro" id="IPR036291">
    <property type="entry name" value="NAD(P)-bd_dom_sf"/>
</dbReference>
<dbReference type="CDD" id="cd08948">
    <property type="entry name" value="5beta-POR_like_SDR_a"/>
    <property type="match status" value="1"/>
</dbReference>
<dbReference type="OMA" id="LANWEFL"/>
<evidence type="ECO:0000313" key="3">
    <source>
        <dbReference type="Proteomes" id="UP000002058"/>
    </source>
</evidence>
<dbReference type="VEuPathDB" id="FungiDB:UREG_01681"/>
<dbReference type="HOGENOM" id="CLU_030125_1_1_1"/>
<dbReference type="InParanoid" id="C4JJ74"/>
<dbReference type="EMBL" id="CH476615">
    <property type="protein sequence ID" value="EEP76832.1"/>
    <property type="molecule type" value="Genomic_DNA"/>
</dbReference>
<proteinExistence type="predicted"/>
<evidence type="ECO:0000313" key="2">
    <source>
        <dbReference type="EMBL" id="EEP76832.1"/>
    </source>
</evidence>
<dbReference type="InterPro" id="IPR055222">
    <property type="entry name" value="PRISE-like_Rossmann-fold"/>
</dbReference>
<organism evidence="2 3">
    <name type="scientific">Uncinocarpus reesii (strain UAMH 1704)</name>
    <dbReference type="NCBI Taxonomy" id="336963"/>
    <lineage>
        <taxon>Eukaryota</taxon>
        <taxon>Fungi</taxon>
        <taxon>Dikarya</taxon>
        <taxon>Ascomycota</taxon>
        <taxon>Pezizomycotina</taxon>
        <taxon>Eurotiomycetes</taxon>
        <taxon>Eurotiomycetidae</taxon>
        <taxon>Onygenales</taxon>
        <taxon>Onygenaceae</taxon>
        <taxon>Uncinocarpus</taxon>
    </lineage>
</organism>
<dbReference type="PANTHER" id="PTHR32487:SF29">
    <property type="entry name" value="NAD-DEPENDENT EPIMERASE_DEHYDRATASE DOMAIN-CONTAINING PROTEIN"/>
    <property type="match status" value="1"/>
</dbReference>
<dbReference type="PANTHER" id="PTHR32487">
    <property type="entry name" value="3-OXO-DELTA(4,5)-STEROID 5-BETA-REDUCTASE"/>
    <property type="match status" value="1"/>
</dbReference>
<reference evidence="3" key="1">
    <citation type="journal article" date="2009" name="Genome Res.">
        <title>Comparative genomic analyses of the human fungal pathogens Coccidioides and their relatives.</title>
        <authorList>
            <person name="Sharpton T.J."/>
            <person name="Stajich J.E."/>
            <person name="Rounsley S.D."/>
            <person name="Gardner M.J."/>
            <person name="Wortman J.R."/>
            <person name="Jordar V.S."/>
            <person name="Maiti R."/>
            <person name="Kodira C.D."/>
            <person name="Neafsey D.E."/>
            <person name="Zeng Q."/>
            <person name="Hung C.-Y."/>
            <person name="McMahan C."/>
            <person name="Muszewska A."/>
            <person name="Grynberg M."/>
            <person name="Mandel M.A."/>
            <person name="Kellner E.M."/>
            <person name="Barker B.M."/>
            <person name="Galgiani J.N."/>
            <person name="Orbach M.J."/>
            <person name="Kirkland T.N."/>
            <person name="Cole G.T."/>
            <person name="Henn M.R."/>
            <person name="Birren B.W."/>
            <person name="Taylor J.W."/>
        </authorList>
    </citation>
    <scope>NUCLEOTIDE SEQUENCE [LARGE SCALE GENOMIC DNA]</scope>
    <source>
        <strain evidence="3">UAMH 1704</strain>
    </source>
</reference>
<dbReference type="AlphaFoldDB" id="C4JJ74"/>
<dbReference type="SUPFAM" id="SSF51735">
    <property type="entry name" value="NAD(P)-binding Rossmann-fold domains"/>
    <property type="match status" value="1"/>
</dbReference>
<protein>
    <recommendedName>
        <fullName evidence="1">PRISE-like Rossmann-fold domain-containing protein</fullName>
    </recommendedName>
</protein>
<dbReference type="Pfam" id="PF22917">
    <property type="entry name" value="PRISE"/>
    <property type="match status" value="1"/>
</dbReference>
<gene>
    <name evidence="2" type="ORF">UREG_01681</name>
</gene>
<keyword evidence="3" id="KW-1185">Reference proteome</keyword>
<dbReference type="Gene3D" id="3.40.50.720">
    <property type="entry name" value="NAD(P)-binding Rossmann-like Domain"/>
    <property type="match status" value="1"/>
</dbReference>
<dbReference type="eggNOG" id="ENOG502SJ55">
    <property type="taxonomic scope" value="Eukaryota"/>
</dbReference>
<dbReference type="RefSeq" id="XP_002542165.1">
    <property type="nucleotide sequence ID" value="XM_002542119.1"/>
</dbReference>
<dbReference type="OrthoDB" id="1731983at2759"/>
<feature type="domain" description="PRISE-like Rossmann-fold" evidence="1">
    <location>
        <begin position="30"/>
        <end position="291"/>
    </location>
</feature>
<dbReference type="GeneID" id="8438730"/>
<accession>C4JJ74</accession>